<keyword evidence="7" id="KW-0408">Iron</keyword>
<protein>
    <recommendedName>
        <fullName evidence="11">HhH-GPD domain-containing protein</fullName>
    </recommendedName>
</protein>
<dbReference type="Proteomes" id="UP000037210">
    <property type="component" value="Unassembled WGS sequence"/>
</dbReference>
<dbReference type="SMART" id="SM00478">
    <property type="entry name" value="ENDO3c"/>
    <property type="match status" value="1"/>
</dbReference>
<evidence type="ECO:0000256" key="1">
    <source>
        <dbReference type="ARBA" id="ARBA00001966"/>
    </source>
</evidence>
<dbReference type="GO" id="GO:0019104">
    <property type="term" value="F:DNA N-glycosylase activity"/>
    <property type="evidence" value="ECO:0007669"/>
    <property type="project" value="TreeGrafter"/>
</dbReference>
<dbReference type="EMBL" id="LFWZ01000008">
    <property type="protein sequence ID" value="KON31291.1"/>
    <property type="molecule type" value="Genomic_DNA"/>
</dbReference>
<evidence type="ECO:0000313" key="12">
    <source>
        <dbReference type="EMBL" id="KON31291.1"/>
    </source>
</evidence>
<accession>A0A0M0BSU1</accession>
<dbReference type="Gene3D" id="1.10.340.30">
    <property type="entry name" value="Hypothetical protein, domain 2"/>
    <property type="match status" value="1"/>
</dbReference>
<dbReference type="PANTHER" id="PTHR10359:SF18">
    <property type="entry name" value="ENDONUCLEASE III"/>
    <property type="match status" value="1"/>
</dbReference>
<evidence type="ECO:0000313" key="13">
    <source>
        <dbReference type="Proteomes" id="UP000037210"/>
    </source>
</evidence>
<keyword evidence="9" id="KW-0234">DNA repair</keyword>
<organism evidence="12 13">
    <name type="scientific">miscellaneous Crenarchaeota group-15 archaeon DG-45</name>
    <dbReference type="NCBI Taxonomy" id="1685127"/>
    <lineage>
        <taxon>Archaea</taxon>
        <taxon>Candidatus Bathyarchaeota</taxon>
        <taxon>MCG-15</taxon>
    </lineage>
</organism>
<sequence length="211" mass="23489">MRRLLNHYERQRRSGSNDPFRALVRTILSQNTGYKNVAMAYDRLEEEIGVTPEALAGAPVERIAEAIRPAGMYNLRSATLKRVAEAVLERFGGDLSAVLDGPYLEAREALMGLPGVGAKTADVVLMFEAGKEIVPVDRHIFRIARRLRFVPERASYDEVRLALEAAAPPGRHEDVHVLLIRFGREICGARRPRCPECFLNDLCPFGPDHGG</sequence>
<dbReference type="SUPFAM" id="SSF48150">
    <property type="entry name" value="DNA-glycosylase"/>
    <property type="match status" value="1"/>
</dbReference>
<dbReference type="PIRSF" id="PIRSF001435">
    <property type="entry name" value="Nth"/>
    <property type="match status" value="1"/>
</dbReference>
<evidence type="ECO:0000256" key="7">
    <source>
        <dbReference type="ARBA" id="ARBA00023004"/>
    </source>
</evidence>
<evidence type="ECO:0000256" key="6">
    <source>
        <dbReference type="ARBA" id="ARBA00022801"/>
    </source>
</evidence>
<dbReference type="InterPro" id="IPR003265">
    <property type="entry name" value="HhH-GPD_domain"/>
</dbReference>
<dbReference type="InterPro" id="IPR023170">
    <property type="entry name" value="HhH_base_excis_C"/>
</dbReference>
<dbReference type="PANTHER" id="PTHR10359">
    <property type="entry name" value="A/G-SPECIFIC ADENINE GLYCOSYLASE/ENDONUCLEASE III"/>
    <property type="match status" value="1"/>
</dbReference>
<gene>
    <name evidence="12" type="ORF">AC482_01275</name>
</gene>
<dbReference type="PROSITE" id="PS00764">
    <property type="entry name" value="ENDONUCLEASE_III_1"/>
    <property type="match status" value="1"/>
</dbReference>
<dbReference type="InterPro" id="IPR003651">
    <property type="entry name" value="Endonuclease3_FeS-loop_motif"/>
</dbReference>
<evidence type="ECO:0000256" key="9">
    <source>
        <dbReference type="ARBA" id="ARBA00023204"/>
    </source>
</evidence>
<comment type="similarity">
    <text evidence="2">Belongs to the Nth/MutY family.</text>
</comment>
<dbReference type="Pfam" id="PF00730">
    <property type="entry name" value="HhH-GPD"/>
    <property type="match status" value="1"/>
</dbReference>
<feature type="domain" description="HhH-GPD" evidence="11">
    <location>
        <begin position="28"/>
        <end position="185"/>
    </location>
</feature>
<reference evidence="12 13" key="1">
    <citation type="submission" date="2015-06" db="EMBL/GenBank/DDBJ databases">
        <title>New insights into the roles of widespread benthic archaea in carbon and nitrogen cycling.</title>
        <authorList>
            <person name="Lazar C.S."/>
            <person name="Baker B.J."/>
            <person name="Seitz K.W."/>
            <person name="Hyde A.S."/>
            <person name="Dick G.J."/>
            <person name="Hinrichs K.-U."/>
            <person name="Teske A.P."/>
        </authorList>
    </citation>
    <scope>NUCLEOTIDE SEQUENCE [LARGE SCALE GENOMIC DNA]</scope>
    <source>
        <strain evidence="12">DG-45</strain>
    </source>
</reference>
<dbReference type="GO" id="GO:0051539">
    <property type="term" value="F:4 iron, 4 sulfur cluster binding"/>
    <property type="evidence" value="ECO:0007669"/>
    <property type="project" value="UniProtKB-KW"/>
</dbReference>
<evidence type="ECO:0000259" key="11">
    <source>
        <dbReference type="SMART" id="SM00478"/>
    </source>
</evidence>
<dbReference type="InterPro" id="IPR004035">
    <property type="entry name" value="Endouclease-III_FeS-bd_BS"/>
</dbReference>
<evidence type="ECO:0000256" key="5">
    <source>
        <dbReference type="ARBA" id="ARBA00022763"/>
    </source>
</evidence>
<dbReference type="GO" id="GO:0006285">
    <property type="term" value="P:base-excision repair, AP site formation"/>
    <property type="evidence" value="ECO:0007669"/>
    <property type="project" value="TreeGrafter"/>
</dbReference>
<dbReference type="GO" id="GO:0046872">
    <property type="term" value="F:metal ion binding"/>
    <property type="evidence" value="ECO:0007669"/>
    <property type="project" value="UniProtKB-KW"/>
</dbReference>
<dbReference type="SMART" id="SM00525">
    <property type="entry name" value="FES"/>
    <property type="match status" value="1"/>
</dbReference>
<dbReference type="InterPro" id="IPR011257">
    <property type="entry name" value="DNA_glycosylase"/>
</dbReference>
<evidence type="ECO:0000256" key="2">
    <source>
        <dbReference type="ARBA" id="ARBA00008343"/>
    </source>
</evidence>
<keyword evidence="8" id="KW-0411">Iron-sulfur</keyword>
<dbReference type="CDD" id="cd00056">
    <property type="entry name" value="ENDO3c"/>
    <property type="match status" value="1"/>
</dbReference>
<proteinExistence type="inferred from homology"/>
<dbReference type="AlphaFoldDB" id="A0A0M0BSU1"/>
<dbReference type="Gene3D" id="1.10.1670.10">
    <property type="entry name" value="Helix-hairpin-Helix base-excision DNA repair enzymes (C-terminal)"/>
    <property type="match status" value="1"/>
</dbReference>
<keyword evidence="5" id="KW-0227">DNA damage</keyword>
<evidence type="ECO:0000256" key="8">
    <source>
        <dbReference type="ARBA" id="ARBA00023014"/>
    </source>
</evidence>
<comment type="cofactor">
    <cofactor evidence="1">
        <name>[4Fe-4S] cluster</name>
        <dbReference type="ChEBI" id="CHEBI:49883"/>
    </cofactor>
</comment>
<keyword evidence="3" id="KW-0004">4Fe-4S</keyword>
<keyword evidence="10" id="KW-0326">Glycosidase</keyword>
<keyword evidence="4" id="KW-0479">Metal-binding</keyword>
<evidence type="ECO:0000256" key="4">
    <source>
        <dbReference type="ARBA" id="ARBA00022723"/>
    </source>
</evidence>
<keyword evidence="6" id="KW-0378">Hydrolase</keyword>
<name>A0A0M0BSU1_9ARCH</name>
<evidence type="ECO:0000256" key="10">
    <source>
        <dbReference type="ARBA" id="ARBA00023295"/>
    </source>
</evidence>
<evidence type="ECO:0000256" key="3">
    <source>
        <dbReference type="ARBA" id="ARBA00022485"/>
    </source>
</evidence>
<comment type="caution">
    <text evidence="12">The sequence shown here is derived from an EMBL/GenBank/DDBJ whole genome shotgun (WGS) entry which is preliminary data.</text>
</comment>